<feature type="transmembrane region" description="Helical" evidence="1">
    <location>
        <begin position="87"/>
        <end position="105"/>
    </location>
</feature>
<feature type="transmembrane region" description="Helical" evidence="1">
    <location>
        <begin position="112"/>
        <end position="131"/>
    </location>
</feature>
<reference evidence="2 3" key="1">
    <citation type="submission" date="2017-08" db="EMBL/GenBank/DDBJ databases">
        <title>Infants hospitalized years apart are colonized by the same room-sourced microbial strains.</title>
        <authorList>
            <person name="Brooks B."/>
            <person name="Olm M.R."/>
            <person name="Firek B.A."/>
            <person name="Baker R."/>
            <person name="Thomas B.C."/>
            <person name="Morowitz M.J."/>
            <person name="Banfield J.F."/>
        </authorList>
    </citation>
    <scope>NUCLEOTIDE SEQUENCE [LARGE SCALE GENOMIC DNA]</scope>
    <source>
        <strain evidence="2">S2_003_000_R2_4</strain>
    </source>
</reference>
<protein>
    <submittedName>
        <fullName evidence="2">Uncharacterized protein</fullName>
    </submittedName>
</protein>
<gene>
    <name evidence="2" type="ORF">DI526_04545</name>
</gene>
<feature type="transmembrane region" description="Helical" evidence="1">
    <location>
        <begin position="143"/>
        <end position="167"/>
    </location>
</feature>
<keyword evidence="1" id="KW-0812">Transmembrane</keyword>
<evidence type="ECO:0000256" key="1">
    <source>
        <dbReference type="SAM" id="Phobius"/>
    </source>
</evidence>
<keyword evidence="1" id="KW-0472">Membrane</keyword>
<feature type="transmembrane region" description="Helical" evidence="1">
    <location>
        <begin position="56"/>
        <end position="81"/>
    </location>
</feature>
<organism evidence="2 3">
    <name type="scientific">Caulobacter segnis</name>
    <dbReference type="NCBI Taxonomy" id="88688"/>
    <lineage>
        <taxon>Bacteria</taxon>
        <taxon>Pseudomonadati</taxon>
        <taxon>Pseudomonadota</taxon>
        <taxon>Alphaproteobacteria</taxon>
        <taxon>Caulobacterales</taxon>
        <taxon>Caulobacteraceae</taxon>
        <taxon>Caulobacter</taxon>
    </lineage>
</organism>
<name>A0A2W5VC97_9CAUL</name>
<keyword evidence="1" id="KW-1133">Transmembrane helix</keyword>
<dbReference type="EMBL" id="QFQZ01000008">
    <property type="protein sequence ID" value="PZR36227.1"/>
    <property type="molecule type" value="Genomic_DNA"/>
</dbReference>
<evidence type="ECO:0000313" key="2">
    <source>
        <dbReference type="EMBL" id="PZR36227.1"/>
    </source>
</evidence>
<sequence>MKKSEKIEVRIAPEAKRDFLARCQASGLSASDALRDMILRDVAAASARRDAPLARAVLRGTGGLALLFGLICLCATGLVAAHGRVRLGLGVYMFSQGLLSVAIGLSMFRTAWRAIFVGLGGWALLSVVYASEVSPPASLSGTIASVLIGGAGLPVAFALAAALAGWIEISRQRRRPL</sequence>
<dbReference type="AlphaFoldDB" id="A0A2W5VC97"/>
<dbReference type="RefSeq" id="WP_304274620.1">
    <property type="nucleotide sequence ID" value="NZ_QFQZ01000008.1"/>
</dbReference>
<comment type="caution">
    <text evidence="2">The sequence shown here is derived from an EMBL/GenBank/DDBJ whole genome shotgun (WGS) entry which is preliminary data.</text>
</comment>
<dbReference type="Proteomes" id="UP000249393">
    <property type="component" value="Unassembled WGS sequence"/>
</dbReference>
<accession>A0A2W5VC97</accession>
<proteinExistence type="predicted"/>
<evidence type="ECO:0000313" key="3">
    <source>
        <dbReference type="Proteomes" id="UP000249393"/>
    </source>
</evidence>